<dbReference type="PANTHER" id="PTHR35525:SF3">
    <property type="entry name" value="BLL6575 PROTEIN"/>
    <property type="match status" value="1"/>
</dbReference>
<keyword evidence="3" id="KW-1185">Reference proteome</keyword>
<dbReference type="AlphaFoldDB" id="A0A839ESN2"/>
<dbReference type="Pfam" id="PF11706">
    <property type="entry name" value="zf-CGNR"/>
    <property type="match status" value="1"/>
</dbReference>
<feature type="domain" description="Zinc finger CGNR" evidence="1">
    <location>
        <begin position="141"/>
        <end position="182"/>
    </location>
</feature>
<dbReference type="EMBL" id="JACGXN010000008">
    <property type="protein sequence ID" value="MBA8880524.1"/>
    <property type="molecule type" value="Genomic_DNA"/>
</dbReference>
<dbReference type="SUPFAM" id="SSF160904">
    <property type="entry name" value="Jann2411-like"/>
    <property type="match status" value="1"/>
</dbReference>
<proteinExistence type="predicted"/>
<dbReference type="Proteomes" id="UP000549052">
    <property type="component" value="Unassembled WGS sequence"/>
</dbReference>
<organism evidence="2 3">
    <name type="scientific">Phyllobacterium myrsinacearum</name>
    <dbReference type="NCBI Taxonomy" id="28101"/>
    <lineage>
        <taxon>Bacteria</taxon>
        <taxon>Pseudomonadati</taxon>
        <taxon>Pseudomonadota</taxon>
        <taxon>Alphaproteobacteria</taxon>
        <taxon>Hyphomicrobiales</taxon>
        <taxon>Phyllobacteriaceae</taxon>
        <taxon>Phyllobacterium</taxon>
    </lineage>
</organism>
<dbReference type="InterPro" id="IPR023286">
    <property type="entry name" value="ABATE_dom_sf"/>
</dbReference>
<dbReference type="InterPro" id="IPR021005">
    <property type="entry name" value="Znf_CGNR"/>
</dbReference>
<protein>
    <submittedName>
        <fullName evidence="2">Putative RNA-binding Zn ribbon-like protein</fullName>
    </submittedName>
</protein>
<dbReference type="RefSeq" id="WP_182551174.1">
    <property type="nucleotide sequence ID" value="NZ_JACGXN010000008.1"/>
</dbReference>
<evidence type="ECO:0000313" key="3">
    <source>
        <dbReference type="Proteomes" id="UP000549052"/>
    </source>
</evidence>
<dbReference type="Gene3D" id="1.10.3300.10">
    <property type="entry name" value="Jann2411-like domain"/>
    <property type="match status" value="1"/>
</dbReference>
<dbReference type="InterPro" id="IPR010852">
    <property type="entry name" value="ABATE"/>
</dbReference>
<accession>A0A839ESN2</accession>
<dbReference type="PANTHER" id="PTHR35525">
    <property type="entry name" value="BLL6575 PROTEIN"/>
    <property type="match status" value="1"/>
</dbReference>
<comment type="caution">
    <text evidence="2">The sequence shown here is derived from an EMBL/GenBank/DDBJ whole genome shotgun (WGS) entry which is preliminary data.</text>
</comment>
<gene>
    <name evidence="2" type="ORF">FHW16_004247</name>
</gene>
<evidence type="ECO:0000313" key="2">
    <source>
        <dbReference type="EMBL" id="MBA8880524.1"/>
    </source>
</evidence>
<evidence type="ECO:0000259" key="1">
    <source>
        <dbReference type="Pfam" id="PF11706"/>
    </source>
</evidence>
<dbReference type="Pfam" id="PF07336">
    <property type="entry name" value="ABATE"/>
    <property type="match status" value="1"/>
</dbReference>
<sequence length="184" mass="20152">MPFIFLGNALWLDFVNTQIIDGELVDLIGGSGAFLQWARAADLQTDAGDTVAFDATLTEAQAFRAHLRGAANSLKAGTALDPAFVEDINRRMADHPVATVLENSGDGWATRAKPVTIGPQRILAEIAHDFARFVSTEATNVRQCSNERCCIVFYDTSKNHTRRWCSMETCGNRAKAAGRRARVH</sequence>
<name>A0A839ESN2_9HYPH</name>
<reference evidence="2 3" key="1">
    <citation type="submission" date="2020-07" db="EMBL/GenBank/DDBJ databases">
        <title>Genomic Encyclopedia of Type Strains, Phase IV (KMG-V): Genome sequencing to study the core and pangenomes of soil and plant-associated prokaryotes.</title>
        <authorList>
            <person name="Whitman W."/>
        </authorList>
    </citation>
    <scope>NUCLEOTIDE SEQUENCE [LARGE SCALE GENOMIC DNA]</scope>
    <source>
        <strain evidence="2 3">AN3</strain>
    </source>
</reference>